<proteinExistence type="predicted"/>
<accession>A0A699QKJ1</accession>
<dbReference type="AlphaFoldDB" id="A0A699QKJ1"/>
<gene>
    <name evidence="1" type="ORF">Tci_846459</name>
</gene>
<name>A0A699QKJ1_TANCI</name>
<reference evidence="1" key="1">
    <citation type="journal article" date="2019" name="Sci. Rep.">
        <title>Draft genome of Tanacetum cinerariifolium, the natural source of mosquito coil.</title>
        <authorList>
            <person name="Yamashiro T."/>
            <person name="Shiraishi A."/>
            <person name="Satake H."/>
            <person name="Nakayama K."/>
        </authorList>
    </citation>
    <scope>NUCLEOTIDE SEQUENCE</scope>
</reference>
<comment type="caution">
    <text evidence="1">The sequence shown here is derived from an EMBL/GenBank/DDBJ whole genome shotgun (WGS) entry which is preliminary data.</text>
</comment>
<sequence length="79" mass="9119">DGRFVLLFEVLFWGKGRGFMFGDNLSGKVVEYSLILKTLHEIYDIGSNQLDDNRDDDELVIPFEDDHNVYEFIPSFASV</sequence>
<dbReference type="EMBL" id="BKCJ011047534">
    <property type="protein sequence ID" value="GFC74489.1"/>
    <property type="molecule type" value="Genomic_DNA"/>
</dbReference>
<organism evidence="1">
    <name type="scientific">Tanacetum cinerariifolium</name>
    <name type="common">Dalmatian daisy</name>
    <name type="synonym">Chrysanthemum cinerariifolium</name>
    <dbReference type="NCBI Taxonomy" id="118510"/>
    <lineage>
        <taxon>Eukaryota</taxon>
        <taxon>Viridiplantae</taxon>
        <taxon>Streptophyta</taxon>
        <taxon>Embryophyta</taxon>
        <taxon>Tracheophyta</taxon>
        <taxon>Spermatophyta</taxon>
        <taxon>Magnoliopsida</taxon>
        <taxon>eudicotyledons</taxon>
        <taxon>Gunneridae</taxon>
        <taxon>Pentapetalae</taxon>
        <taxon>asterids</taxon>
        <taxon>campanulids</taxon>
        <taxon>Asterales</taxon>
        <taxon>Asteraceae</taxon>
        <taxon>Asteroideae</taxon>
        <taxon>Anthemideae</taxon>
        <taxon>Anthemidinae</taxon>
        <taxon>Tanacetum</taxon>
    </lineage>
</organism>
<protein>
    <submittedName>
        <fullName evidence="1">Uncharacterized protein</fullName>
    </submittedName>
</protein>
<feature type="non-terminal residue" evidence="1">
    <location>
        <position position="1"/>
    </location>
</feature>
<evidence type="ECO:0000313" key="1">
    <source>
        <dbReference type="EMBL" id="GFC74489.1"/>
    </source>
</evidence>